<protein>
    <submittedName>
        <fullName evidence="1">Uncharacterized protein</fullName>
    </submittedName>
</protein>
<name>A0ACC2NDV8_9HYME</name>
<keyword evidence="2" id="KW-1185">Reference proteome</keyword>
<evidence type="ECO:0000313" key="1">
    <source>
        <dbReference type="EMBL" id="KAJ8668958.1"/>
    </source>
</evidence>
<dbReference type="Proteomes" id="UP001239111">
    <property type="component" value="Chromosome 3"/>
</dbReference>
<evidence type="ECO:0000313" key="2">
    <source>
        <dbReference type="Proteomes" id="UP001239111"/>
    </source>
</evidence>
<proteinExistence type="predicted"/>
<reference evidence="1" key="1">
    <citation type="submission" date="2023-04" db="EMBL/GenBank/DDBJ databases">
        <title>A chromosome-level genome assembly of the parasitoid wasp Eretmocerus hayati.</title>
        <authorList>
            <person name="Zhong Y."/>
            <person name="Liu S."/>
            <person name="Liu Y."/>
        </authorList>
    </citation>
    <scope>NUCLEOTIDE SEQUENCE</scope>
    <source>
        <strain evidence="1">ZJU_SS_LIU_2023</strain>
    </source>
</reference>
<comment type="caution">
    <text evidence="1">The sequence shown here is derived from an EMBL/GenBank/DDBJ whole genome shotgun (WGS) entry which is preliminary data.</text>
</comment>
<organism evidence="1 2">
    <name type="scientific">Eretmocerus hayati</name>
    <dbReference type="NCBI Taxonomy" id="131215"/>
    <lineage>
        <taxon>Eukaryota</taxon>
        <taxon>Metazoa</taxon>
        <taxon>Ecdysozoa</taxon>
        <taxon>Arthropoda</taxon>
        <taxon>Hexapoda</taxon>
        <taxon>Insecta</taxon>
        <taxon>Pterygota</taxon>
        <taxon>Neoptera</taxon>
        <taxon>Endopterygota</taxon>
        <taxon>Hymenoptera</taxon>
        <taxon>Apocrita</taxon>
        <taxon>Proctotrupomorpha</taxon>
        <taxon>Chalcidoidea</taxon>
        <taxon>Aphelinidae</taxon>
        <taxon>Aphelininae</taxon>
        <taxon>Eretmocerus</taxon>
    </lineage>
</organism>
<sequence length="162" mass="18467">MVNDWLMEKTPWERRVMRKQAGRARIFVITSYMVTLANGANYVVAPYFGIPLHILNNITDPAMERGRILAAQEAFPFDVYNSPTFEVVYFVTSIGVIGDCMGTLFPVLLFATVVFHASGQYELLGAKMQHLFDDIEDYGAEDKSVFQVKLKLIVNEQTRLHR</sequence>
<dbReference type="EMBL" id="CM056743">
    <property type="protein sequence ID" value="KAJ8668958.1"/>
    <property type="molecule type" value="Genomic_DNA"/>
</dbReference>
<gene>
    <name evidence="1" type="ORF">QAD02_000217</name>
</gene>
<accession>A0ACC2NDV8</accession>